<reference evidence="2 3" key="1">
    <citation type="journal article" date="2021" name="Int. J. Syst. Evol. Microbiol.">
        <title>Clostridium zeae sp. nov., isolated from corn silage.</title>
        <authorList>
            <person name="Kobayashi H."/>
            <person name="Tanizawa Y."/>
            <person name="Yagura M."/>
            <person name="Sakamoto M."/>
            <person name="Ohkuma M."/>
            <person name="Tohno M."/>
        </authorList>
    </citation>
    <scope>NUCLEOTIDE SEQUENCE [LARGE SCALE GENOMIC DNA]</scope>
    <source>
        <strain evidence="2 3">CSC2</strain>
    </source>
</reference>
<gene>
    <name evidence="2" type="ORF">CSC2_12680</name>
</gene>
<keyword evidence="1" id="KW-0175">Coiled coil</keyword>
<dbReference type="Proteomes" id="UP000663802">
    <property type="component" value="Unassembled WGS sequence"/>
</dbReference>
<protein>
    <submittedName>
        <fullName evidence="2">Uncharacterized protein</fullName>
    </submittedName>
</protein>
<dbReference type="EMBL" id="BMBA01000001">
    <property type="protein sequence ID" value="GFZ30742.1"/>
    <property type="molecule type" value="Genomic_DNA"/>
</dbReference>
<evidence type="ECO:0000313" key="3">
    <source>
        <dbReference type="Proteomes" id="UP000663802"/>
    </source>
</evidence>
<name>A0ABQ1E7I6_9CLOT</name>
<accession>A0ABQ1E7I6</accession>
<proteinExistence type="predicted"/>
<keyword evidence="3" id="KW-1185">Reference proteome</keyword>
<comment type="caution">
    <text evidence="2">The sequence shown here is derived from an EMBL/GenBank/DDBJ whole genome shotgun (WGS) entry which is preliminary data.</text>
</comment>
<evidence type="ECO:0000256" key="1">
    <source>
        <dbReference type="SAM" id="Coils"/>
    </source>
</evidence>
<organism evidence="2 3">
    <name type="scientific">Clostridium zeae</name>
    <dbReference type="NCBI Taxonomy" id="2759022"/>
    <lineage>
        <taxon>Bacteria</taxon>
        <taxon>Bacillati</taxon>
        <taxon>Bacillota</taxon>
        <taxon>Clostridia</taxon>
        <taxon>Eubacteriales</taxon>
        <taxon>Clostridiaceae</taxon>
        <taxon>Clostridium</taxon>
    </lineage>
</organism>
<feature type="coiled-coil region" evidence="1">
    <location>
        <begin position="3"/>
        <end position="37"/>
    </location>
</feature>
<evidence type="ECO:0000313" key="2">
    <source>
        <dbReference type="EMBL" id="GFZ30742.1"/>
    </source>
</evidence>
<dbReference type="RefSeq" id="WP_206868792.1">
    <property type="nucleotide sequence ID" value="NZ_BMBA01000001.1"/>
</dbReference>
<sequence>MKNEELFKKLEGTLYNYENMEKEIENLQLEIESIKNEYTGCGAITYEERTGPTNKFNSSVENEIIYKEKMINNLNKMIEGRKITLKKIDNAINSNVLTDVEKDLIYKRYIKGHGRDSWWKIAVELNLTEARIYQLRDSSINKLVPIVYVGLVG</sequence>